<organism evidence="1 2">
    <name type="scientific">Leptospira weilii str. UI 13098</name>
    <dbReference type="NCBI Taxonomy" id="1088542"/>
    <lineage>
        <taxon>Bacteria</taxon>
        <taxon>Pseudomonadati</taxon>
        <taxon>Spirochaetota</taxon>
        <taxon>Spirochaetia</taxon>
        <taxon>Leptospirales</taxon>
        <taxon>Leptospiraceae</taxon>
        <taxon>Leptospira</taxon>
    </lineage>
</organism>
<protein>
    <submittedName>
        <fullName evidence="1">Uncharacterized protein</fullName>
    </submittedName>
</protein>
<evidence type="ECO:0000313" key="2">
    <source>
        <dbReference type="Proteomes" id="UP000012118"/>
    </source>
</evidence>
<dbReference type="EMBL" id="AHNU02000053">
    <property type="protein sequence ID" value="EMN89524.1"/>
    <property type="molecule type" value="Genomic_DNA"/>
</dbReference>
<sequence length="101" mass="10834">MKTYNRVLGDNITSLSPDVAKELAAALALTSDKGVNSVAILGKLGVIIQDLTLIKNSIQSKLKEIEDDSSIPMLFARSYLSDIEEAIELSNILKSELADAA</sequence>
<keyword evidence="2" id="KW-1185">Reference proteome</keyword>
<comment type="caution">
    <text evidence="1">The sequence shown here is derived from an EMBL/GenBank/DDBJ whole genome shotgun (WGS) entry which is preliminary data.</text>
</comment>
<accession>M6Q2M0</accession>
<proteinExistence type="predicted"/>
<dbReference type="Proteomes" id="UP000012118">
    <property type="component" value="Unassembled WGS sequence"/>
</dbReference>
<evidence type="ECO:0000313" key="1">
    <source>
        <dbReference type="EMBL" id="EMN89524.1"/>
    </source>
</evidence>
<gene>
    <name evidence="1" type="ORF">LEP1GSC108_0015</name>
</gene>
<reference evidence="1 2" key="1">
    <citation type="submission" date="2013-01" db="EMBL/GenBank/DDBJ databases">
        <authorList>
            <person name="Harkins D.M."/>
            <person name="Durkin A.S."/>
            <person name="Brinkac L.M."/>
            <person name="Haft D.H."/>
            <person name="Selengut J.D."/>
            <person name="Sanka R."/>
            <person name="DePew J."/>
            <person name="Purushe J."/>
            <person name="Chanthongthip A."/>
            <person name="Lattana O."/>
            <person name="Phetsouvanh R."/>
            <person name="Newton P.N."/>
            <person name="Vinetz J.M."/>
            <person name="Sutton G.G."/>
            <person name="Nierman W.C."/>
            <person name="Fouts D.E."/>
        </authorList>
    </citation>
    <scope>NUCLEOTIDE SEQUENCE [LARGE SCALE GENOMIC DNA]</scope>
    <source>
        <strain evidence="1 2">UI 13098</strain>
    </source>
</reference>
<name>M6Q2M0_9LEPT</name>
<dbReference type="AlphaFoldDB" id="M6Q2M0"/>